<protein>
    <submittedName>
        <fullName evidence="1">Uncharacterized protein</fullName>
    </submittedName>
</protein>
<evidence type="ECO:0000313" key="1">
    <source>
        <dbReference type="EMBL" id="AKL88288.1"/>
    </source>
</evidence>
<dbReference type="GeneID" id="28801057"/>
<name>A0A0K0NL29_9CAUD</name>
<gene>
    <name evidence="1" type="ORF">GMA6_7</name>
</gene>
<dbReference type="EMBL" id="KR063280">
    <property type="protein sequence ID" value="AKL88288.1"/>
    <property type="molecule type" value="Genomic_DNA"/>
</dbReference>
<keyword evidence="2" id="KW-1185">Reference proteome</keyword>
<sequence>MTSQPQDGEYVFDLQVNEPPTSSNEALGIHIYFIPSGEEEGETPEVVVSSNMPVADIERGLATSLEALDTWWQRDAHQFPEEVLGLRDLAFVNRIWTPFSEPEEQR</sequence>
<evidence type="ECO:0000313" key="2">
    <source>
        <dbReference type="Proteomes" id="UP000203886"/>
    </source>
</evidence>
<dbReference type="Proteomes" id="UP000203886">
    <property type="component" value="Segment"/>
</dbReference>
<organism evidence="1 2">
    <name type="scientific">Gordonia phage GMA6</name>
    <dbReference type="NCBI Taxonomy" id="1647285"/>
    <lineage>
        <taxon>Viruses</taxon>
        <taxon>Duplodnaviria</taxon>
        <taxon>Heunggongvirae</taxon>
        <taxon>Uroviricota</taxon>
        <taxon>Caudoviricetes</taxon>
        <taxon>Bendigovirus</taxon>
        <taxon>Bendigovirus GMA6</taxon>
    </lineage>
</organism>
<accession>A0A0K0NL29</accession>
<proteinExistence type="predicted"/>
<dbReference type="RefSeq" id="YP_009273489.1">
    <property type="nucleotide sequence ID" value="NC_030906.1"/>
</dbReference>
<dbReference type="KEGG" id="vg:28801057"/>
<reference evidence="1 2" key="1">
    <citation type="journal article" date="2015" name="PLoS ONE">
        <title>Lysis to Kill: Evaluation of the Lytic Abilities, and Genomics of Nine Bacteriophages Infective for Gordonia spp. and Their Potential Use in Activated Sludge Foam Biocontrol.</title>
        <authorList>
            <person name="Dyson Z.A."/>
            <person name="Tucci J."/>
            <person name="Seviour R.J."/>
            <person name="Petrovski S."/>
        </authorList>
    </citation>
    <scope>NUCLEOTIDE SEQUENCE [LARGE SCALE GENOMIC DNA]</scope>
</reference>